<name>A0A1J5QB44_9ZZZZ</name>
<evidence type="ECO:0000313" key="2">
    <source>
        <dbReference type="EMBL" id="OIQ74715.1"/>
    </source>
</evidence>
<dbReference type="EMBL" id="MLJW01002409">
    <property type="protein sequence ID" value="OIQ74715.1"/>
    <property type="molecule type" value="Genomic_DNA"/>
</dbReference>
<keyword evidence="1" id="KW-0812">Transmembrane</keyword>
<comment type="caution">
    <text evidence="2">The sequence shown here is derived from an EMBL/GenBank/DDBJ whole genome shotgun (WGS) entry which is preliminary data.</text>
</comment>
<gene>
    <name evidence="2" type="ORF">GALL_436290</name>
</gene>
<proteinExistence type="predicted"/>
<sequence length="110" mass="11886">MPTPSTLAAPGLERRLANWLIPAYLIGVSLPWVVAAWAKTRYQPGLVDDPQPARDLIDIFAIGVTVFDAAAVFTVAIGCLVVTLMKGPVRYGDDARATRQVREPGERDAP</sequence>
<accession>A0A1J5QB44</accession>
<keyword evidence="1" id="KW-0472">Membrane</keyword>
<dbReference type="AlphaFoldDB" id="A0A1J5QB44"/>
<keyword evidence="1" id="KW-1133">Transmembrane helix</keyword>
<reference evidence="2" key="1">
    <citation type="submission" date="2016-10" db="EMBL/GenBank/DDBJ databases">
        <title>Sequence of Gallionella enrichment culture.</title>
        <authorList>
            <person name="Poehlein A."/>
            <person name="Muehling M."/>
            <person name="Daniel R."/>
        </authorList>
    </citation>
    <scope>NUCLEOTIDE SEQUENCE</scope>
</reference>
<protein>
    <submittedName>
        <fullName evidence="2">Uncharacterized protein</fullName>
    </submittedName>
</protein>
<evidence type="ECO:0000256" key="1">
    <source>
        <dbReference type="SAM" id="Phobius"/>
    </source>
</evidence>
<feature type="transmembrane region" description="Helical" evidence="1">
    <location>
        <begin position="59"/>
        <end position="85"/>
    </location>
</feature>
<feature type="transmembrane region" description="Helical" evidence="1">
    <location>
        <begin position="20"/>
        <end position="38"/>
    </location>
</feature>
<organism evidence="2">
    <name type="scientific">mine drainage metagenome</name>
    <dbReference type="NCBI Taxonomy" id="410659"/>
    <lineage>
        <taxon>unclassified sequences</taxon>
        <taxon>metagenomes</taxon>
        <taxon>ecological metagenomes</taxon>
    </lineage>
</organism>